<dbReference type="InterPro" id="IPR015366">
    <property type="entry name" value="S53_propep"/>
</dbReference>
<keyword evidence="10 15" id="KW-0720">Serine protease</keyword>
<dbReference type="PROSITE" id="PS51695">
    <property type="entry name" value="SEDOLISIN"/>
    <property type="match status" value="1"/>
</dbReference>
<evidence type="ECO:0000256" key="3">
    <source>
        <dbReference type="ARBA" id="ARBA00004239"/>
    </source>
</evidence>
<evidence type="ECO:0000259" key="17">
    <source>
        <dbReference type="PROSITE" id="PS51695"/>
    </source>
</evidence>
<dbReference type="GO" id="GO:0006508">
    <property type="term" value="P:proteolysis"/>
    <property type="evidence" value="ECO:0007669"/>
    <property type="project" value="UniProtKB-KW"/>
</dbReference>
<feature type="active site" description="Charge relay system" evidence="15">
    <location>
        <position position="306"/>
    </location>
</feature>
<comment type="function">
    <text evidence="2">Secreted tripeptidyl-peptidase which degrades proteins at acidic pHs and is involved in virulence.</text>
</comment>
<dbReference type="SMART" id="SM00944">
    <property type="entry name" value="Pro-kuma_activ"/>
    <property type="match status" value="1"/>
</dbReference>
<dbReference type="CDD" id="cd04056">
    <property type="entry name" value="Peptidases_S53"/>
    <property type="match status" value="1"/>
</dbReference>
<evidence type="ECO:0000256" key="13">
    <source>
        <dbReference type="ARBA" id="ARBA00023145"/>
    </source>
</evidence>
<sequence>MRSLSAWVVLSFVAAAAALPAKDCAHKVKESVPPPRGWTKTSPAPADHIIELRIALPQPNFAELERHLYEVSDPFHDRYGQHLSKEEVESLVAPEDESVHLVNEWLASHGIYEDNLSRSPARDWVLVKVPVSQAEEMLKTEYHVWTHDASGEAVVRTTAYSLPEHLDDHIELVQPTTMFSRMKSLRSTFRFDSDEEQKSAKIAANAPPISVPSASGGHVDASCNQTITISCIQQLYNAVGFKPSAKNGNQIGITGYLEQFANIEDLQTFYAEQRPDALNSTFKTVLINGGLNNQTLDEAGAEANLDVQFAFGLTFPTPATFFSTGGRPPFKPDILTPSNTNEPYSEWLDFILAQKEPPQTISTSYADDEQTVPVSFAKRVCNGFAQLGARGVSLTFSSGDGGVGDGEEDPALQECFTNDGRNATRFVPLFPPSCPFVTAVGGTIHVPETAVFFSGGGFSDVFPRPAYQEQAVSKFLKTLPEGTYKGLFNPNGRAIPDVAAQADLFRIFLSGRPVSIGGTSAASPTFAGIVSLLNSARLSKGLRPLGFLNPLVYAIQAADPSAFNDITTGNNPGCGTPGFNATKGWDPVTGVGTPNFGKLKDIVTLDLLHIAGLT</sequence>
<dbReference type="EMBL" id="ML122250">
    <property type="protein sequence ID" value="RPD66808.1"/>
    <property type="molecule type" value="Genomic_DNA"/>
</dbReference>
<feature type="signal peptide" evidence="16">
    <location>
        <begin position="1"/>
        <end position="18"/>
    </location>
</feature>
<comment type="subcellular location">
    <subcellularLocation>
        <location evidence="3">Secreted</location>
        <location evidence="3">Extracellular space</location>
    </subcellularLocation>
</comment>
<evidence type="ECO:0000256" key="4">
    <source>
        <dbReference type="ARBA" id="ARBA00012462"/>
    </source>
</evidence>
<evidence type="ECO:0000256" key="8">
    <source>
        <dbReference type="ARBA" id="ARBA00022729"/>
    </source>
</evidence>
<dbReference type="CDD" id="cd11377">
    <property type="entry name" value="Pro-peptidase_S53"/>
    <property type="match status" value="1"/>
</dbReference>
<dbReference type="PANTHER" id="PTHR14218:SF15">
    <property type="entry name" value="TRIPEPTIDYL-PEPTIDASE 1"/>
    <property type="match status" value="1"/>
</dbReference>
<dbReference type="EC" id="3.4.14.10" evidence="4"/>
<evidence type="ECO:0000256" key="6">
    <source>
        <dbReference type="ARBA" id="ARBA00022670"/>
    </source>
</evidence>
<evidence type="ECO:0000256" key="11">
    <source>
        <dbReference type="ARBA" id="ARBA00022837"/>
    </source>
</evidence>
<keyword evidence="9 15" id="KW-0378">Hydrolase</keyword>
<keyword evidence="8 16" id="KW-0732">Signal</keyword>
<evidence type="ECO:0000256" key="2">
    <source>
        <dbReference type="ARBA" id="ARBA00002451"/>
    </source>
</evidence>
<keyword evidence="6 15" id="KW-0645">Protease</keyword>
<dbReference type="Gene3D" id="3.40.50.200">
    <property type="entry name" value="Peptidase S8/S53 domain"/>
    <property type="match status" value="1"/>
</dbReference>
<evidence type="ECO:0000256" key="1">
    <source>
        <dbReference type="ARBA" id="ARBA00001910"/>
    </source>
</evidence>
<comment type="catalytic activity">
    <reaction evidence="1">
        <text>Release of an N-terminal tripeptide from a polypeptide.</text>
        <dbReference type="EC" id="3.4.14.10"/>
    </reaction>
</comment>
<feature type="active site" description="Charge relay system" evidence="15">
    <location>
        <position position="520"/>
    </location>
</feature>
<keyword evidence="19" id="KW-1185">Reference proteome</keyword>
<protein>
    <recommendedName>
        <fullName evidence="4">tripeptidyl-peptidase II</fullName>
        <ecNumber evidence="4">3.4.14.10</ecNumber>
    </recommendedName>
</protein>
<feature type="chain" id="PRO_5022892270" description="tripeptidyl-peptidase II" evidence="16">
    <location>
        <begin position="19"/>
        <end position="614"/>
    </location>
</feature>
<comment type="cofactor">
    <cofactor evidence="15">
        <name>Ca(2+)</name>
        <dbReference type="ChEBI" id="CHEBI:29108"/>
    </cofactor>
    <text evidence="15">Binds 1 Ca(2+) ion per subunit.</text>
</comment>
<evidence type="ECO:0000256" key="7">
    <source>
        <dbReference type="ARBA" id="ARBA00022723"/>
    </source>
</evidence>
<evidence type="ECO:0000256" key="10">
    <source>
        <dbReference type="ARBA" id="ARBA00022825"/>
    </source>
</evidence>
<evidence type="ECO:0000256" key="15">
    <source>
        <dbReference type="PROSITE-ProRule" id="PRU01032"/>
    </source>
</evidence>
<dbReference type="GO" id="GO:0046872">
    <property type="term" value="F:metal ion binding"/>
    <property type="evidence" value="ECO:0007669"/>
    <property type="project" value="UniProtKB-UniRule"/>
</dbReference>
<dbReference type="AlphaFoldDB" id="A0A5C2STT9"/>
<dbReference type="InterPro" id="IPR023828">
    <property type="entry name" value="Peptidase_S8_Ser-AS"/>
</dbReference>
<keyword evidence="13" id="KW-0865">Zymogen</keyword>
<accession>A0A5C2STT9</accession>
<dbReference type="Pfam" id="PF09286">
    <property type="entry name" value="Pro-kuma_activ"/>
    <property type="match status" value="1"/>
</dbReference>
<dbReference type="GO" id="GO:0004252">
    <property type="term" value="F:serine-type endopeptidase activity"/>
    <property type="evidence" value="ECO:0007669"/>
    <property type="project" value="UniProtKB-UniRule"/>
</dbReference>
<keyword evidence="5" id="KW-0964">Secreted</keyword>
<evidence type="ECO:0000256" key="14">
    <source>
        <dbReference type="ARBA" id="ARBA00023180"/>
    </source>
</evidence>
<feature type="binding site" evidence="15">
    <location>
        <position position="584"/>
    </location>
    <ligand>
        <name>Ca(2+)</name>
        <dbReference type="ChEBI" id="CHEBI:29108"/>
    </ligand>
</feature>
<dbReference type="PANTHER" id="PTHR14218">
    <property type="entry name" value="PROTEASE S8 TRIPEPTIDYL PEPTIDASE I CLN2"/>
    <property type="match status" value="1"/>
</dbReference>
<keyword evidence="7 15" id="KW-0479">Metal-binding</keyword>
<dbReference type="STRING" id="1328759.A0A5C2STT9"/>
<dbReference type="InterPro" id="IPR036852">
    <property type="entry name" value="Peptidase_S8/S53_dom_sf"/>
</dbReference>
<name>A0A5C2STT9_9APHY</name>
<feature type="active site" description="Charge relay system" evidence="15">
    <location>
        <position position="302"/>
    </location>
</feature>
<dbReference type="GO" id="GO:0008240">
    <property type="term" value="F:tripeptidyl-peptidase activity"/>
    <property type="evidence" value="ECO:0007669"/>
    <property type="project" value="UniProtKB-EC"/>
</dbReference>
<feature type="binding site" evidence="15">
    <location>
        <position position="586"/>
    </location>
    <ligand>
        <name>Ca(2+)</name>
        <dbReference type="ChEBI" id="CHEBI:29108"/>
    </ligand>
</feature>
<evidence type="ECO:0000313" key="18">
    <source>
        <dbReference type="EMBL" id="RPD66808.1"/>
    </source>
</evidence>
<keyword evidence="11 15" id="KW-0106">Calcium</keyword>
<dbReference type="FunFam" id="3.40.50.200:FF:000015">
    <property type="entry name" value="Tripeptidyl peptidase A"/>
    <property type="match status" value="1"/>
</dbReference>
<evidence type="ECO:0000256" key="9">
    <source>
        <dbReference type="ARBA" id="ARBA00022801"/>
    </source>
</evidence>
<dbReference type="PROSITE" id="PS00138">
    <property type="entry name" value="SUBTILASE_SER"/>
    <property type="match status" value="1"/>
</dbReference>
<dbReference type="Proteomes" id="UP000313359">
    <property type="component" value="Unassembled WGS sequence"/>
</dbReference>
<evidence type="ECO:0000256" key="12">
    <source>
        <dbReference type="ARBA" id="ARBA00023026"/>
    </source>
</evidence>
<dbReference type="OrthoDB" id="409122at2759"/>
<evidence type="ECO:0000256" key="16">
    <source>
        <dbReference type="SAM" id="SignalP"/>
    </source>
</evidence>
<reference evidence="18" key="1">
    <citation type="journal article" date="2018" name="Genome Biol. Evol.">
        <title>Genomics and development of Lentinus tigrinus, a white-rot wood-decaying mushroom with dimorphic fruiting bodies.</title>
        <authorList>
            <person name="Wu B."/>
            <person name="Xu Z."/>
            <person name="Knudson A."/>
            <person name="Carlson A."/>
            <person name="Chen N."/>
            <person name="Kovaka S."/>
            <person name="LaButti K."/>
            <person name="Lipzen A."/>
            <person name="Pennachio C."/>
            <person name="Riley R."/>
            <person name="Schakwitz W."/>
            <person name="Umezawa K."/>
            <person name="Ohm R.A."/>
            <person name="Grigoriev I.V."/>
            <person name="Nagy L.G."/>
            <person name="Gibbons J."/>
            <person name="Hibbett D."/>
        </authorList>
    </citation>
    <scope>NUCLEOTIDE SEQUENCE [LARGE SCALE GENOMIC DNA]</scope>
    <source>
        <strain evidence="18">ALCF2SS1-6</strain>
    </source>
</reference>
<dbReference type="InterPro" id="IPR050819">
    <property type="entry name" value="Tripeptidyl-peptidase_I"/>
</dbReference>
<feature type="domain" description="Peptidase S53" evidence="17">
    <location>
        <begin position="226"/>
        <end position="606"/>
    </location>
</feature>
<keyword evidence="12" id="KW-0843">Virulence</keyword>
<feature type="binding site" evidence="15">
    <location>
        <position position="566"/>
    </location>
    <ligand>
        <name>Ca(2+)</name>
        <dbReference type="ChEBI" id="CHEBI:29108"/>
    </ligand>
</feature>
<gene>
    <name evidence="18" type="ORF">L227DRAFT_4627</name>
</gene>
<dbReference type="InterPro" id="IPR030400">
    <property type="entry name" value="Sedolisin_dom"/>
</dbReference>
<keyword evidence="14" id="KW-0325">Glycoprotein</keyword>
<organism evidence="18 19">
    <name type="scientific">Lentinus tigrinus ALCF2SS1-6</name>
    <dbReference type="NCBI Taxonomy" id="1328759"/>
    <lineage>
        <taxon>Eukaryota</taxon>
        <taxon>Fungi</taxon>
        <taxon>Dikarya</taxon>
        <taxon>Basidiomycota</taxon>
        <taxon>Agaricomycotina</taxon>
        <taxon>Agaricomycetes</taxon>
        <taxon>Polyporales</taxon>
        <taxon>Polyporaceae</taxon>
        <taxon>Lentinus</taxon>
    </lineage>
</organism>
<dbReference type="SUPFAM" id="SSF52743">
    <property type="entry name" value="Subtilisin-like"/>
    <property type="match status" value="1"/>
</dbReference>
<evidence type="ECO:0000256" key="5">
    <source>
        <dbReference type="ARBA" id="ARBA00022525"/>
    </source>
</evidence>
<evidence type="ECO:0000313" key="19">
    <source>
        <dbReference type="Proteomes" id="UP000313359"/>
    </source>
</evidence>
<proteinExistence type="predicted"/>
<feature type="binding site" evidence="15">
    <location>
        <position position="565"/>
    </location>
    <ligand>
        <name>Ca(2+)</name>
        <dbReference type="ChEBI" id="CHEBI:29108"/>
    </ligand>
</feature>
<dbReference type="GO" id="GO:0005576">
    <property type="term" value="C:extracellular region"/>
    <property type="evidence" value="ECO:0007669"/>
    <property type="project" value="UniProtKB-SubCell"/>
</dbReference>
<dbReference type="SUPFAM" id="SSF54897">
    <property type="entry name" value="Protease propeptides/inhibitors"/>
    <property type="match status" value="1"/>
</dbReference>